<organism evidence="3 4">
    <name type="scientific">Larkinella insperata</name>
    <dbReference type="NCBI Taxonomy" id="332158"/>
    <lineage>
        <taxon>Bacteria</taxon>
        <taxon>Pseudomonadati</taxon>
        <taxon>Bacteroidota</taxon>
        <taxon>Cytophagia</taxon>
        <taxon>Cytophagales</taxon>
        <taxon>Spirosomataceae</taxon>
        <taxon>Larkinella</taxon>
    </lineage>
</organism>
<dbReference type="EMBL" id="JBHTLP010000016">
    <property type="protein sequence ID" value="MFD1143605.1"/>
    <property type="molecule type" value="Genomic_DNA"/>
</dbReference>
<feature type="signal peptide" evidence="1">
    <location>
        <begin position="1"/>
        <end position="34"/>
    </location>
</feature>
<evidence type="ECO:0000259" key="2">
    <source>
        <dbReference type="PROSITE" id="PS50835"/>
    </source>
</evidence>
<feature type="chain" id="PRO_5047422814" evidence="1">
    <location>
        <begin position="35"/>
        <end position="1270"/>
    </location>
</feature>
<dbReference type="InterPro" id="IPR013783">
    <property type="entry name" value="Ig-like_fold"/>
</dbReference>
<dbReference type="Pfam" id="PF22352">
    <property type="entry name" value="K319L-like_PKD"/>
    <property type="match status" value="1"/>
</dbReference>
<dbReference type="InterPro" id="IPR007110">
    <property type="entry name" value="Ig-like_dom"/>
</dbReference>
<gene>
    <name evidence="3" type="ORF">ACFQ4C_20930</name>
</gene>
<dbReference type="Gene3D" id="2.60.40.10">
    <property type="entry name" value="Immunoglobulins"/>
    <property type="match status" value="1"/>
</dbReference>
<evidence type="ECO:0000313" key="4">
    <source>
        <dbReference type="Proteomes" id="UP001597116"/>
    </source>
</evidence>
<dbReference type="InterPro" id="IPR012334">
    <property type="entry name" value="Pectin_lyas_fold"/>
</dbReference>
<dbReference type="InterPro" id="IPR059226">
    <property type="entry name" value="Choice_anch_Q_dom"/>
</dbReference>
<dbReference type="SMART" id="SM00089">
    <property type="entry name" value="PKD"/>
    <property type="match status" value="3"/>
</dbReference>
<dbReference type="SUPFAM" id="SSF49299">
    <property type="entry name" value="PKD domain"/>
    <property type="match status" value="1"/>
</dbReference>
<dbReference type="PANTHER" id="PTHR46182:SF2">
    <property type="entry name" value="FI19480P1"/>
    <property type="match status" value="1"/>
</dbReference>
<keyword evidence="4" id="KW-1185">Reference proteome</keyword>
<name>A0ABW3QI17_9BACT</name>
<dbReference type="PROSITE" id="PS50835">
    <property type="entry name" value="IG_LIKE"/>
    <property type="match status" value="1"/>
</dbReference>
<dbReference type="Gene3D" id="2.160.20.10">
    <property type="entry name" value="Single-stranded right-handed beta-helix, Pectin lyase-like"/>
    <property type="match status" value="1"/>
</dbReference>
<sequence length="1270" mass="130835">MKISLRCCLSGVRCSQRYLAFAILLLGLQSLAQAQPRRFVKPGGAGNRSGTDWSNASGDLQAMINASSAGQEVWVAAGTYKPTTGTDRSISFSMKEGVALYGGFVGTETSLTARPRLPLTQPSTSVISGDIGEPGNPNDNTFHLVYNNKNRLTEAAVLDGFVLRDGNSNQAELQAGSGILNDDSSPLIRNCLFTNNRGQASTAGGINPGGTVAFRSADGTLINCNFVGNSALMGGAISINFGNVKATNCSFSHNSAAFNGGSIWIIIGGTLTATNCSFSQNSASYSSVLENEGGTAIFNNCIFWDNLGNEIRNSRSGSVTRVANSITAQGGYAGQNGNSSQDPLFVDAAHDDLRLQGCSPAIDSGDNAANFTPTDLAGNPRLYGGTIDLGAYEFQGATDIPTVQIQARITQLSCNAPSVMLTSNTSRAVDYRWNTGSRQSYTNATEAGVYSLTVTSASGCTRTASVEITGSPLPPPIELTKSGDLSCAHPVVTLRASSLPQATYLFSEGATPIAGTSAATVSSPGTYQVSVTTPGGCVSYAQIEVGGSTAAPQVSIQAPTTTLDCRTSQVTLSATGGSGYQWNTGASGAQVTVQEAGVYSVTVTSPYGCTASSSVTITKDIQTPTAELTASGELSCLNPVVTLRATPVAEASYGFSTGASQVEDSNTARVSQPGTYSVTVTTPNGCTAAASVQVIGNTTIPQAGIQASNTLLDCQTESVTLYAYGANEFRWNTGATTNTLVVSDPGFYSVTVTSETGCSATASVEISQNITPPAVSIQASTTILSCTTSSAELTASEGARYQWSTGAQTRAITLSEAGVYNVIVTGENGCSASASLEIKQDRQDPQITLLQNGPLSASQPTVTLTATEIVGATYVFSAGASPGAAAYTATVSQPGFYTVKATAPNGCTASAQTTVKVDAGTVTSFELINAVSDQVIRALGEDEVINLALLPTTKLTIRAMTAPESVGSVVFNLSGTVNYTKTETGAPYALFGDTQGNYDAWNMPLGNYTLTATPYLEAGGKGLAGTPLTIRFSVVNQPINQLPIARAGADQAVILPASSLVLNGSTSSDPEGEVLTYQWNQQSGPTIASLSSPTAPVMTVGDLVEGTYVFRLTVTDSQGASGFDEVTVQVNAPAGIPRVVSISLINADREGEIKVLKNNEEINLATLVTKNLNLRVNTSPAAVGSVKMVLSGAQSRTQVDNGVPYALFGDSNGNFNSWTPKTGSYSLTVTPYSGPNATGQAGAVFTIAFTVLSQTSTGPGVAGFSLIDAD</sequence>
<dbReference type="InterPro" id="IPR011050">
    <property type="entry name" value="Pectin_lyase_fold/virulence"/>
</dbReference>
<dbReference type="Proteomes" id="UP001597116">
    <property type="component" value="Unassembled WGS sequence"/>
</dbReference>
<dbReference type="InterPro" id="IPR022409">
    <property type="entry name" value="PKD/Chitinase_dom"/>
</dbReference>
<dbReference type="PANTHER" id="PTHR46182">
    <property type="entry name" value="FI19480P1"/>
    <property type="match status" value="1"/>
</dbReference>
<dbReference type="InterPro" id="IPR035986">
    <property type="entry name" value="PKD_dom_sf"/>
</dbReference>
<dbReference type="SUPFAM" id="SSF51126">
    <property type="entry name" value="Pectin lyase-like"/>
    <property type="match status" value="1"/>
</dbReference>
<reference evidence="4" key="1">
    <citation type="journal article" date="2019" name="Int. J. Syst. Evol. Microbiol.">
        <title>The Global Catalogue of Microorganisms (GCM) 10K type strain sequencing project: providing services to taxonomists for standard genome sequencing and annotation.</title>
        <authorList>
            <consortium name="The Broad Institute Genomics Platform"/>
            <consortium name="The Broad Institute Genome Sequencing Center for Infectious Disease"/>
            <person name="Wu L."/>
            <person name="Ma J."/>
        </authorList>
    </citation>
    <scope>NUCLEOTIDE SEQUENCE [LARGE SCALE GENOMIC DNA]</scope>
    <source>
        <strain evidence="4">CCUG 55608</strain>
    </source>
</reference>
<comment type="caution">
    <text evidence="3">The sequence shown here is derived from an EMBL/GenBank/DDBJ whole genome shotgun (WGS) entry which is preliminary data.</text>
</comment>
<dbReference type="InterPro" id="IPR029865">
    <property type="entry name" value="KIAA0319-like"/>
</dbReference>
<dbReference type="CDD" id="cd00146">
    <property type="entry name" value="PKD"/>
    <property type="match status" value="1"/>
</dbReference>
<evidence type="ECO:0000313" key="3">
    <source>
        <dbReference type="EMBL" id="MFD1143605.1"/>
    </source>
</evidence>
<keyword evidence="1" id="KW-0732">Signal</keyword>
<dbReference type="NCBIfam" id="NF041518">
    <property type="entry name" value="choice_anch_Q"/>
    <property type="match status" value="1"/>
</dbReference>
<accession>A0ABW3QI17</accession>
<dbReference type="RefSeq" id="WP_379884477.1">
    <property type="nucleotide sequence ID" value="NZ_JBHTLP010000016.1"/>
</dbReference>
<proteinExistence type="predicted"/>
<feature type="domain" description="Ig-like" evidence="2">
    <location>
        <begin position="524"/>
        <end position="629"/>
    </location>
</feature>
<evidence type="ECO:0000256" key="1">
    <source>
        <dbReference type="SAM" id="SignalP"/>
    </source>
</evidence>
<protein>
    <submittedName>
        <fullName evidence="3">Choice-of-anchor Q domain-containing protein</fullName>
    </submittedName>
</protein>